<dbReference type="GO" id="GO:0016567">
    <property type="term" value="P:protein ubiquitination"/>
    <property type="evidence" value="ECO:0007669"/>
    <property type="project" value="UniProtKB-UniPathway"/>
</dbReference>
<protein>
    <submittedName>
        <fullName evidence="6">Voltage dependent potassium channel</fullName>
    </submittedName>
</protein>
<dbReference type="AlphaFoldDB" id="A0A2P5DSV4"/>
<organism evidence="6 7">
    <name type="scientific">Parasponia andersonii</name>
    <name type="common">Sponia andersonii</name>
    <dbReference type="NCBI Taxonomy" id="3476"/>
    <lineage>
        <taxon>Eukaryota</taxon>
        <taxon>Viridiplantae</taxon>
        <taxon>Streptophyta</taxon>
        <taxon>Embryophyta</taxon>
        <taxon>Tracheophyta</taxon>
        <taxon>Spermatophyta</taxon>
        <taxon>Magnoliopsida</taxon>
        <taxon>eudicotyledons</taxon>
        <taxon>Gunneridae</taxon>
        <taxon>Pentapetalae</taxon>
        <taxon>rosids</taxon>
        <taxon>fabids</taxon>
        <taxon>Rosales</taxon>
        <taxon>Cannabaceae</taxon>
        <taxon>Parasponia</taxon>
    </lineage>
</organism>
<dbReference type="InterPro" id="IPR027356">
    <property type="entry name" value="NPH3_dom"/>
</dbReference>
<keyword evidence="6" id="KW-0407">Ion channel</keyword>
<dbReference type="InterPro" id="IPR043454">
    <property type="entry name" value="NPH3/RPT2-like"/>
</dbReference>
<dbReference type="GO" id="GO:0034220">
    <property type="term" value="P:monoatomic ion transmembrane transport"/>
    <property type="evidence" value="ECO:0007669"/>
    <property type="project" value="UniProtKB-KW"/>
</dbReference>
<accession>A0A2P5DSV4</accession>
<reference evidence="7" key="1">
    <citation type="submission" date="2016-06" db="EMBL/GenBank/DDBJ databases">
        <title>Parallel loss of symbiosis genes in relatives of nitrogen-fixing non-legume Parasponia.</title>
        <authorList>
            <person name="Van Velzen R."/>
            <person name="Holmer R."/>
            <person name="Bu F."/>
            <person name="Rutten L."/>
            <person name="Van Zeijl A."/>
            <person name="Liu W."/>
            <person name="Santuari L."/>
            <person name="Cao Q."/>
            <person name="Sharma T."/>
            <person name="Shen D."/>
            <person name="Roswanjaya Y."/>
            <person name="Wardhani T."/>
            <person name="Kalhor M.S."/>
            <person name="Jansen J."/>
            <person name="Van den Hoogen J."/>
            <person name="Gungor B."/>
            <person name="Hartog M."/>
            <person name="Hontelez J."/>
            <person name="Verver J."/>
            <person name="Yang W.-C."/>
            <person name="Schijlen E."/>
            <person name="Repin R."/>
            <person name="Schilthuizen M."/>
            <person name="Schranz E."/>
            <person name="Heidstra R."/>
            <person name="Miyata K."/>
            <person name="Fedorova E."/>
            <person name="Kohlen W."/>
            <person name="Bisseling T."/>
            <person name="Smit S."/>
            <person name="Geurts R."/>
        </authorList>
    </citation>
    <scope>NUCLEOTIDE SEQUENCE [LARGE SCALE GENOMIC DNA]</scope>
    <source>
        <strain evidence="7">cv. WU1-14</strain>
    </source>
</reference>
<dbReference type="EMBL" id="JXTB01000018">
    <property type="protein sequence ID" value="PON76373.1"/>
    <property type="molecule type" value="Genomic_DNA"/>
</dbReference>
<dbReference type="Gene3D" id="3.30.710.10">
    <property type="entry name" value="Potassium Channel Kv1.1, Chain A"/>
    <property type="match status" value="1"/>
</dbReference>
<comment type="caution">
    <text evidence="6">The sequence shown here is derived from an EMBL/GenBank/DDBJ whole genome shotgun (WGS) entry which is preliminary data.</text>
</comment>
<evidence type="ECO:0000256" key="3">
    <source>
        <dbReference type="PROSITE-ProRule" id="PRU00982"/>
    </source>
</evidence>
<dbReference type="PANTHER" id="PTHR32370">
    <property type="entry name" value="OS12G0117600 PROTEIN"/>
    <property type="match status" value="1"/>
</dbReference>
<evidence type="ECO:0000259" key="4">
    <source>
        <dbReference type="PROSITE" id="PS50097"/>
    </source>
</evidence>
<keyword evidence="6" id="KW-0406">Ion transport</keyword>
<keyword evidence="7" id="KW-1185">Reference proteome</keyword>
<gene>
    <name evidence="6" type="ORF">PanWU01x14_034270</name>
</gene>
<evidence type="ECO:0000313" key="7">
    <source>
        <dbReference type="Proteomes" id="UP000237105"/>
    </source>
</evidence>
<comment type="similarity">
    <text evidence="3">Belongs to the NPH3 family.</text>
</comment>
<evidence type="ECO:0000256" key="1">
    <source>
        <dbReference type="ARBA" id="ARBA00004906"/>
    </source>
</evidence>
<dbReference type="STRING" id="3476.A0A2P5DSV4"/>
<dbReference type="PROSITE" id="PS51649">
    <property type="entry name" value="NPH3"/>
    <property type="match status" value="1"/>
</dbReference>
<feature type="domain" description="NPH3" evidence="5">
    <location>
        <begin position="236"/>
        <end position="498"/>
    </location>
</feature>
<comment type="pathway">
    <text evidence="1">Protein modification; protein ubiquitination.</text>
</comment>
<dbReference type="Pfam" id="PF00651">
    <property type="entry name" value="BTB"/>
    <property type="match status" value="1"/>
</dbReference>
<keyword evidence="2" id="KW-0833">Ubl conjugation pathway</keyword>
<dbReference type="OrthoDB" id="624345at2759"/>
<sequence>MGSKNVTKETLVQESGESNRCVIFPNTNVSMVAKTLERKDHDWVVQTTVPSDLVVQIGDSSFHLHKYFEFQLPMVSRSGYLNRLAFDRSNGGRDTILKIPIDNLPGGAKIFELVVKFCYGWEVDITSASVAPLYCAAHFLEMNDDLEQGNLISKSEAFLSFSIFSSWKDTFRILKSCEPLSSLPKELQILKRCSESIALKACTDLKDFSSGVDGPHYFHASSKKVEKSKLDEEVDHWWFEDVSLLRIDHFIEVIQSIKGKGMKSKLVGSCIAHWTTKWLSRVSFIEVDRLSPKNMTYQLQRVTTECLIRVLPTEENSVTCNFLLHLLKAGLAMHISSDLLETLERRIASMLEQCRVLDLLLKNFGDNDNVHDVGIVNRVVEVYASLDKIDRRPKILAVGRLVDGYLTLVAREENLKVKSFQSLVEALPKDARFCDDNLYRATDLYLKAHPGLTEKERTSLCRFLEYHRLSQETREHVIKNNRLPLKIVIRFILLVQVTMTRSMTSMGSNYQRTKTQAFVRANNRSLGKGWMNSQKEIRKMTKDVEAMKSQLNDLQLCKLKLQRQLKRCIV</sequence>
<dbReference type="SUPFAM" id="SSF54695">
    <property type="entry name" value="POZ domain"/>
    <property type="match status" value="1"/>
</dbReference>
<dbReference type="Pfam" id="PF03000">
    <property type="entry name" value="NPH3"/>
    <property type="match status" value="1"/>
</dbReference>
<evidence type="ECO:0000259" key="5">
    <source>
        <dbReference type="PROSITE" id="PS51649"/>
    </source>
</evidence>
<dbReference type="PROSITE" id="PS50097">
    <property type="entry name" value="BTB"/>
    <property type="match status" value="1"/>
</dbReference>
<keyword evidence="6" id="KW-0813">Transport</keyword>
<evidence type="ECO:0000313" key="6">
    <source>
        <dbReference type="EMBL" id="PON76373.1"/>
    </source>
</evidence>
<proteinExistence type="inferred from homology"/>
<dbReference type="InterPro" id="IPR011333">
    <property type="entry name" value="SKP1/BTB/POZ_sf"/>
</dbReference>
<name>A0A2P5DSV4_PARAD</name>
<evidence type="ECO:0000256" key="2">
    <source>
        <dbReference type="ARBA" id="ARBA00022786"/>
    </source>
</evidence>
<feature type="domain" description="BTB" evidence="4">
    <location>
        <begin position="51"/>
        <end position="127"/>
    </location>
</feature>
<dbReference type="Proteomes" id="UP000237105">
    <property type="component" value="Unassembled WGS sequence"/>
</dbReference>
<dbReference type="InterPro" id="IPR000210">
    <property type="entry name" value="BTB/POZ_dom"/>
</dbReference>
<dbReference type="UniPathway" id="UPA00143"/>